<evidence type="ECO:0000313" key="7">
    <source>
        <dbReference type="EMBL" id="KAK0453746.1"/>
    </source>
</evidence>
<feature type="compositionally biased region" description="Basic and acidic residues" evidence="5">
    <location>
        <begin position="195"/>
        <end position="209"/>
    </location>
</feature>
<evidence type="ECO:0000256" key="5">
    <source>
        <dbReference type="SAM" id="MobiDB-lite"/>
    </source>
</evidence>
<evidence type="ECO:0000313" key="8">
    <source>
        <dbReference type="Proteomes" id="UP001175226"/>
    </source>
</evidence>
<dbReference type="Pfam" id="PF00097">
    <property type="entry name" value="zf-C3HC4"/>
    <property type="match status" value="1"/>
</dbReference>
<feature type="region of interest" description="Disordered" evidence="5">
    <location>
        <begin position="180"/>
        <end position="209"/>
    </location>
</feature>
<gene>
    <name evidence="7" type="ORF">EV421DRAFT_1766193</name>
</gene>
<dbReference type="GO" id="GO:0008270">
    <property type="term" value="F:zinc ion binding"/>
    <property type="evidence" value="ECO:0007669"/>
    <property type="project" value="UniProtKB-KW"/>
</dbReference>
<dbReference type="InterPro" id="IPR018957">
    <property type="entry name" value="Znf_C3HC4_RING-type"/>
</dbReference>
<dbReference type="InterPro" id="IPR001841">
    <property type="entry name" value="Znf_RING"/>
</dbReference>
<sequence>MEHPAEQSDLYEQFREQIREAILQRLEAWSSEGRQLSPDQIQDLIHNLPRLTEKQVTDLGHKDSMCPICFTPFAALLAEEETAVAMDSPALPIEELGVTRLSQEWQCGHLFCRRDISRWIQDSHDSCPMCRQALMRRSEGDSPPPPFPGPPQDDVNGLVFDPESLPQDIQELLARMTAGGPAEFPSTFIPPSSTESRRDDRDEYAGMYS</sequence>
<dbReference type="AlphaFoldDB" id="A0AA39K5I8"/>
<accession>A0AA39K5I8</accession>
<name>A0AA39K5I8_9AGAR</name>
<keyword evidence="1" id="KW-0479">Metal-binding</keyword>
<evidence type="ECO:0000256" key="4">
    <source>
        <dbReference type="PROSITE-ProRule" id="PRU00175"/>
    </source>
</evidence>
<dbReference type="PROSITE" id="PS50089">
    <property type="entry name" value="ZF_RING_2"/>
    <property type="match status" value="1"/>
</dbReference>
<evidence type="ECO:0000256" key="1">
    <source>
        <dbReference type="ARBA" id="ARBA00022723"/>
    </source>
</evidence>
<dbReference type="Proteomes" id="UP001175226">
    <property type="component" value="Unassembled WGS sequence"/>
</dbReference>
<dbReference type="EMBL" id="JAUEPT010000003">
    <property type="protein sequence ID" value="KAK0453746.1"/>
    <property type="molecule type" value="Genomic_DNA"/>
</dbReference>
<dbReference type="InterPro" id="IPR013083">
    <property type="entry name" value="Znf_RING/FYVE/PHD"/>
</dbReference>
<feature type="region of interest" description="Disordered" evidence="5">
    <location>
        <begin position="136"/>
        <end position="156"/>
    </location>
</feature>
<proteinExistence type="predicted"/>
<evidence type="ECO:0000259" key="6">
    <source>
        <dbReference type="PROSITE" id="PS50089"/>
    </source>
</evidence>
<evidence type="ECO:0000256" key="3">
    <source>
        <dbReference type="ARBA" id="ARBA00022833"/>
    </source>
</evidence>
<reference evidence="7" key="1">
    <citation type="submission" date="2023-06" db="EMBL/GenBank/DDBJ databases">
        <authorList>
            <consortium name="Lawrence Berkeley National Laboratory"/>
            <person name="Ahrendt S."/>
            <person name="Sahu N."/>
            <person name="Indic B."/>
            <person name="Wong-Bajracharya J."/>
            <person name="Merenyi Z."/>
            <person name="Ke H.-M."/>
            <person name="Monk M."/>
            <person name="Kocsube S."/>
            <person name="Drula E."/>
            <person name="Lipzen A."/>
            <person name="Balint B."/>
            <person name="Henrissat B."/>
            <person name="Andreopoulos B."/>
            <person name="Martin F.M."/>
            <person name="Harder C.B."/>
            <person name="Rigling D."/>
            <person name="Ford K.L."/>
            <person name="Foster G.D."/>
            <person name="Pangilinan J."/>
            <person name="Papanicolaou A."/>
            <person name="Barry K."/>
            <person name="LaButti K."/>
            <person name="Viragh M."/>
            <person name="Koriabine M."/>
            <person name="Yan M."/>
            <person name="Riley R."/>
            <person name="Champramary S."/>
            <person name="Plett K.L."/>
            <person name="Tsai I.J."/>
            <person name="Slot J."/>
            <person name="Sipos G."/>
            <person name="Plett J."/>
            <person name="Nagy L.G."/>
            <person name="Grigoriev I.V."/>
        </authorList>
    </citation>
    <scope>NUCLEOTIDE SEQUENCE</scope>
    <source>
        <strain evidence="7">FPL87.14</strain>
    </source>
</reference>
<protein>
    <recommendedName>
        <fullName evidence="6">RING-type domain-containing protein</fullName>
    </recommendedName>
</protein>
<keyword evidence="2 4" id="KW-0863">Zinc-finger</keyword>
<keyword evidence="3" id="KW-0862">Zinc</keyword>
<evidence type="ECO:0000256" key="2">
    <source>
        <dbReference type="ARBA" id="ARBA00022771"/>
    </source>
</evidence>
<organism evidence="7 8">
    <name type="scientific">Armillaria borealis</name>
    <dbReference type="NCBI Taxonomy" id="47425"/>
    <lineage>
        <taxon>Eukaryota</taxon>
        <taxon>Fungi</taxon>
        <taxon>Dikarya</taxon>
        <taxon>Basidiomycota</taxon>
        <taxon>Agaricomycotina</taxon>
        <taxon>Agaricomycetes</taxon>
        <taxon>Agaricomycetidae</taxon>
        <taxon>Agaricales</taxon>
        <taxon>Marasmiineae</taxon>
        <taxon>Physalacriaceae</taxon>
        <taxon>Armillaria</taxon>
    </lineage>
</organism>
<dbReference type="SUPFAM" id="SSF57850">
    <property type="entry name" value="RING/U-box"/>
    <property type="match status" value="1"/>
</dbReference>
<feature type="compositionally biased region" description="Pro residues" evidence="5">
    <location>
        <begin position="142"/>
        <end position="151"/>
    </location>
</feature>
<dbReference type="Gene3D" id="3.30.40.10">
    <property type="entry name" value="Zinc/RING finger domain, C3HC4 (zinc finger)"/>
    <property type="match status" value="1"/>
</dbReference>
<keyword evidence="8" id="KW-1185">Reference proteome</keyword>
<feature type="domain" description="RING-type" evidence="6">
    <location>
        <begin position="66"/>
        <end position="131"/>
    </location>
</feature>
<comment type="caution">
    <text evidence="7">The sequence shown here is derived from an EMBL/GenBank/DDBJ whole genome shotgun (WGS) entry which is preliminary data.</text>
</comment>